<feature type="domain" description="ABM" evidence="1">
    <location>
        <begin position="3"/>
        <end position="95"/>
    </location>
</feature>
<dbReference type="EMBL" id="CADCVI010000071">
    <property type="protein sequence ID" value="CAA9463217.1"/>
    <property type="molecule type" value="Genomic_DNA"/>
</dbReference>
<protein>
    <recommendedName>
        <fullName evidence="1">ABM domain-containing protein</fullName>
    </recommendedName>
</protein>
<dbReference type="PROSITE" id="PS51725">
    <property type="entry name" value="ABM"/>
    <property type="match status" value="1"/>
</dbReference>
<dbReference type="GO" id="GO:0003824">
    <property type="term" value="F:catalytic activity"/>
    <property type="evidence" value="ECO:0007669"/>
    <property type="project" value="TreeGrafter"/>
</dbReference>
<dbReference type="Pfam" id="PF03992">
    <property type="entry name" value="ABM"/>
    <property type="match status" value="1"/>
</dbReference>
<evidence type="ECO:0000259" key="1">
    <source>
        <dbReference type="PROSITE" id="PS51725"/>
    </source>
</evidence>
<dbReference type="PANTHER" id="PTHR33336">
    <property type="entry name" value="QUINOL MONOOXYGENASE YGIN-RELATED"/>
    <property type="match status" value="1"/>
</dbReference>
<dbReference type="AlphaFoldDB" id="A0A6J4R3G4"/>
<dbReference type="InterPro" id="IPR007138">
    <property type="entry name" value="ABM_dom"/>
</dbReference>
<dbReference type="PANTHER" id="PTHR33336:SF15">
    <property type="entry name" value="ABM DOMAIN-CONTAINING PROTEIN"/>
    <property type="match status" value="1"/>
</dbReference>
<gene>
    <name evidence="2" type="ORF">AVDCRST_MAG25-1148</name>
</gene>
<evidence type="ECO:0000313" key="2">
    <source>
        <dbReference type="EMBL" id="CAA9463217.1"/>
    </source>
</evidence>
<dbReference type="Gene3D" id="3.30.70.100">
    <property type="match status" value="1"/>
</dbReference>
<sequence length="97" mass="11263">MAYVVCAKWTAKEGESEKVAEAIRKLAPLSRQESGVLLYQPHRSPEDPNVFFFYEQYVDADAYRAHVDSQHVQRYGFGDAIPRLDARERSFYETMDL</sequence>
<proteinExistence type="predicted"/>
<dbReference type="InterPro" id="IPR011008">
    <property type="entry name" value="Dimeric_a/b-barrel"/>
</dbReference>
<reference evidence="2" key="1">
    <citation type="submission" date="2020-02" db="EMBL/GenBank/DDBJ databases">
        <authorList>
            <person name="Meier V. D."/>
        </authorList>
    </citation>
    <scope>NUCLEOTIDE SEQUENCE</scope>
    <source>
        <strain evidence="2">AVDCRST_MAG25</strain>
    </source>
</reference>
<dbReference type="InterPro" id="IPR050744">
    <property type="entry name" value="AI-2_Isomerase_LsrG"/>
</dbReference>
<organism evidence="2">
    <name type="scientific">uncultured Rubrobacteraceae bacterium</name>
    <dbReference type="NCBI Taxonomy" id="349277"/>
    <lineage>
        <taxon>Bacteria</taxon>
        <taxon>Bacillati</taxon>
        <taxon>Actinomycetota</taxon>
        <taxon>Rubrobacteria</taxon>
        <taxon>Rubrobacterales</taxon>
        <taxon>Rubrobacteraceae</taxon>
        <taxon>environmental samples</taxon>
    </lineage>
</organism>
<accession>A0A6J4R3G4</accession>
<dbReference type="SUPFAM" id="SSF54909">
    <property type="entry name" value="Dimeric alpha+beta barrel"/>
    <property type="match status" value="1"/>
</dbReference>
<name>A0A6J4R3G4_9ACTN</name>